<comment type="caution">
    <text evidence="3">The sequence shown here is derived from an EMBL/GenBank/DDBJ whole genome shotgun (WGS) entry which is preliminary data.</text>
</comment>
<dbReference type="Proteomes" id="UP001589828">
    <property type="component" value="Unassembled WGS sequence"/>
</dbReference>
<gene>
    <name evidence="3" type="ORF">ACFFGT_29065</name>
</gene>
<name>A0ABV6LFR2_9SPHI</name>
<keyword evidence="4" id="KW-1185">Reference proteome</keyword>
<organism evidence="3 4">
    <name type="scientific">Mucilaginibacter angelicae</name>
    <dbReference type="NCBI Taxonomy" id="869718"/>
    <lineage>
        <taxon>Bacteria</taxon>
        <taxon>Pseudomonadati</taxon>
        <taxon>Bacteroidota</taxon>
        <taxon>Sphingobacteriia</taxon>
        <taxon>Sphingobacteriales</taxon>
        <taxon>Sphingobacteriaceae</taxon>
        <taxon>Mucilaginibacter</taxon>
    </lineage>
</organism>
<sequence>MKDLFKDPDLWRQKRAELPVDSEPQSGWQEMQSILDKHLPVLPVTAAPHVSKLAKIVKAVKAMKATSILIASLTVATVTGTAIYLIKNEQHKNTSHHQPKKHNRIIGKDSLNTTATSSDSLINLNTGADDSLQALKVIGTELAPSANKTDSVNNTANINPSGSSNIKTGASASKNGLPVINQQTGSGSNTPNHIVQSNHNNGSYIIPGKHHGGNQSAYMGSQSTQNGLIAGTNTMNSSPNSNFTQNGNSINGAFVLSANTTRIGQSSGLNNNTFMQPQIFANQPLSKFVIDNPYYNKQGNNAQSKNSKSKNSASKNKLTINRKTKSAKISSGRSLSTVLANVDWGVLLGANSSGSFTQSAQNSNFYGSFPVDIYAGLFGTYHLNNRWAINAQVRLLTPLNFSGSYTNENSGVDSAKLVKVTDSRKAYFVSIPVHAVYKITNNISVKGGPVINIPVKQINGITNVRRLTDNIDTIFLANTVNQLKTTRYDQKINLGLSGGISFQFNRLSLEALYQKSLGGYNITSGFGNYKNSPGTVQISVGFKLNSSKHH</sequence>
<protein>
    <submittedName>
        <fullName evidence="3">Outer membrane beta-barrel protein</fullName>
    </submittedName>
</protein>
<feature type="domain" description="Outer membrane protein beta-barrel" evidence="2">
    <location>
        <begin position="340"/>
        <end position="517"/>
    </location>
</feature>
<evidence type="ECO:0000313" key="4">
    <source>
        <dbReference type="Proteomes" id="UP001589828"/>
    </source>
</evidence>
<feature type="compositionally biased region" description="Low complexity" evidence="1">
    <location>
        <begin position="296"/>
        <end position="317"/>
    </location>
</feature>
<accession>A0ABV6LFR2</accession>
<evidence type="ECO:0000313" key="3">
    <source>
        <dbReference type="EMBL" id="MFC0518300.1"/>
    </source>
</evidence>
<dbReference type="InterPro" id="IPR025665">
    <property type="entry name" value="Beta-barrel_OMP_2"/>
</dbReference>
<reference evidence="3 4" key="1">
    <citation type="submission" date="2024-09" db="EMBL/GenBank/DDBJ databases">
        <authorList>
            <person name="Sun Q."/>
            <person name="Mori K."/>
        </authorList>
    </citation>
    <scope>NUCLEOTIDE SEQUENCE [LARGE SCALE GENOMIC DNA]</scope>
    <source>
        <strain evidence="3 4">NCAIM B.02415</strain>
    </source>
</reference>
<dbReference type="Pfam" id="PF13568">
    <property type="entry name" value="OMP_b-brl_2"/>
    <property type="match status" value="1"/>
</dbReference>
<feature type="region of interest" description="Disordered" evidence="1">
    <location>
        <begin position="146"/>
        <end position="171"/>
    </location>
</feature>
<proteinExistence type="predicted"/>
<evidence type="ECO:0000259" key="2">
    <source>
        <dbReference type="Pfam" id="PF13568"/>
    </source>
</evidence>
<dbReference type="EMBL" id="JBHLTS010000078">
    <property type="protein sequence ID" value="MFC0518300.1"/>
    <property type="molecule type" value="Genomic_DNA"/>
</dbReference>
<feature type="region of interest" description="Disordered" evidence="1">
    <location>
        <begin position="296"/>
        <end position="323"/>
    </location>
</feature>
<evidence type="ECO:0000256" key="1">
    <source>
        <dbReference type="SAM" id="MobiDB-lite"/>
    </source>
</evidence>
<dbReference type="RefSeq" id="WP_377026025.1">
    <property type="nucleotide sequence ID" value="NZ_JBHLTS010000078.1"/>
</dbReference>